<dbReference type="AlphaFoldDB" id="A0A552EIF3"/>
<dbReference type="InterPro" id="IPR011990">
    <property type="entry name" value="TPR-like_helical_dom_sf"/>
</dbReference>
<name>A0A552EIF3_MICAE</name>
<feature type="transmembrane region" description="Helical" evidence="2">
    <location>
        <begin position="191"/>
        <end position="212"/>
    </location>
</feature>
<accession>A0A552EIF3</accession>
<keyword evidence="2" id="KW-0472">Membrane</keyword>
<dbReference type="EMBL" id="SFBI01000136">
    <property type="protein sequence ID" value="TRU34285.1"/>
    <property type="molecule type" value="Genomic_DNA"/>
</dbReference>
<keyword evidence="2" id="KW-0812">Transmembrane</keyword>
<evidence type="ECO:0000256" key="1">
    <source>
        <dbReference type="SAM" id="Coils"/>
    </source>
</evidence>
<reference evidence="3 4" key="1">
    <citation type="submission" date="2019-01" db="EMBL/GenBank/DDBJ databases">
        <title>Coherence of Microcystis species and biogeography revealed through population genomics.</title>
        <authorList>
            <person name="Perez-Carrascal O.M."/>
            <person name="Terrat Y."/>
            <person name="Giani A."/>
            <person name="Fortin N."/>
            <person name="Tromas N."/>
            <person name="Shapiro B.J."/>
        </authorList>
    </citation>
    <scope>NUCLEOTIDE SEQUENCE [LARGE SCALE GENOMIC DNA]</scope>
    <source>
        <strain evidence="3">Ma_MB_S_20031200_S102</strain>
    </source>
</reference>
<dbReference type="Gene3D" id="1.25.40.10">
    <property type="entry name" value="Tetratricopeptide repeat domain"/>
    <property type="match status" value="1"/>
</dbReference>
<keyword evidence="1" id="KW-0175">Coiled coil</keyword>
<evidence type="ECO:0000256" key="2">
    <source>
        <dbReference type="SAM" id="Phobius"/>
    </source>
</evidence>
<sequence>MNFPAPAPTLFQVALERYQNALNYLDTSQKKSLKKEQALEIITARDALQKQIEVEAEISVDMWSKLIEQDSRLKQKSYKVNQVLDLAEYRETLPISAQAWWWHLESRESLHPCNRFDWLLRIGKLVLLGVNFTLIGTIATRFLGGGSGLLEIGGVIFSTFISLLQTENALTRTRQKGFVKLMKFLGIAEHWYEEIQFSVTVIVFAFLLGIYLNFSWFSEFYKQAGSRLQSPPPASQELPNLASAEEKYLKAIELDPDNLDAHYKLATLYEELQDLTNGKKHYLIAAKGGFIDAYNNLAYWYLRENKNAEAVELLEKAKRLLAEKDEKLDQFTEDEKRNLALQKYSIYKNLGWARFKQNRSEDAVPNLLVAIGIAENPAYQKFIRNPGAAFCIYAQLLEKQNKKLSQENWRKCLKLAEGRVINTEEEQWLYEARKKLKSSKVY</sequence>
<dbReference type="Pfam" id="PF13414">
    <property type="entry name" value="TPR_11"/>
    <property type="match status" value="1"/>
</dbReference>
<proteinExistence type="predicted"/>
<comment type="caution">
    <text evidence="3">The sequence shown here is derived from an EMBL/GenBank/DDBJ whole genome shotgun (WGS) entry which is preliminary data.</text>
</comment>
<keyword evidence="2" id="KW-1133">Transmembrane helix</keyword>
<organism evidence="3 4">
    <name type="scientific">Microcystis aeruginosa Ma_MB_S_20031200_S102</name>
    <dbReference type="NCBI Taxonomy" id="2486254"/>
    <lineage>
        <taxon>Bacteria</taxon>
        <taxon>Bacillati</taxon>
        <taxon>Cyanobacteriota</taxon>
        <taxon>Cyanophyceae</taxon>
        <taxon>Oscillatoriophycideae</taxon>
        <taxon>Chroococcales</taxon>
        <taxon>Microcystaceae</taxon>
        <taxon>Microcystis</taxon>
    </lineage>
</organism>
<evidence type="ECO:0000313" key="4">
    <source>
        <dbReference type="Proteomes" id="UP000317708"/>
    </source>
</evidence>
<evidence type="ECO:0000313" key="3">
    <source>
        <dbReference type="EMBL" id="TRU34285.1"/>
    </source>
</evidence>
<dbReference type="SUPFAM" id="SSF48452">
    <property type="entry name" value="TPR-like"/>
    <property type="match status" value="1"/>
</dbReference>
<feature type="transmembrane region" description="Helical" evidence="2">
    <location>
        <begin position="149"/>
        <end position="170"/>
    </location>
</feature>
<gene>
    <name evidence="3" type="ORF">EWV92_15625</name>
</gene>
<dbReference type="Proteomes" id="UP000317708">
    <property type="component" value="Unassembled WGS sequence"/>
</dbReference>
<protein>
    <submittedName>
        <fullName evidence="3">Tetratricopeptide repeat protein</fullName>
    </submittedName>
</protein>
<feature type="coiled-coil region" evidence="1">
    <location>
        <begin position="303"/>
        <end position="334"/>
    </location>
</feature>